<dbReference type="SUPFAM" id="SSF50978">
    <property type="entry name" value="WD40 repeat-like"/>
    <property type="match status" value="2"/>
</dbReference>
<evidence type="ECO:0000313" key="5">
    <source>
        <dbReference type="EMBL" id="KAJ2805452.1"/>
    </source>
</evidence>
<comment type="caution">
    <text evidence="5">The sequence shown here is derived from an EMBL/GenBank/DDBJ whole genome shotgun (WGS) entry which is preliminary data.</text>
</comment>
<evidence type="ECO:0008006" key="7">
    <source>
        <dbReference type="Google" id="ProtNLM"/>
    </source>
</evidence>
<dbReference type="Gene3D" id="2.130.10.10">
    <property type="entry name" value="YVTN repeat-like/Quinoprotein amine dehydrogenase"/>
    <property type="match status" value="2"/>
</dbReference>
<dbReference type="PANTHER" id="PTHR44099">
    <property type="entry name" value="RABCONNECTIN-3B, ISOFORM A"/>
    <property type="match status" value="1"/>
</dbReference>
<dbReference type="PROSITE" id="PS00678">
    <property type="entry name" value="WD_REPEATS_1"/>
    <property type="match status" value="1"/>
</dbReference>
<dbReference type="InterPro" id="IPR001680">
    <property type="entry name" value="WD40_rpt"/>
</dbReference>
<evidence type="ECO:0000313" key="6">
    <source>
        <dbReference type="Proteomes" id="UP001140094"/>
    </source>
</evidence>
<evidence type="ECO:0000256" key="1">
    <source>
        <dbReference type="ARBA" id="ARBA00022574"/>
    </source>
</evidence>
<reference evidence="5" key="1">
    <citation type="submission" date="2022-07" db="EMBL/GenBank/DDBJ databases">
        <title>Phylogenomic reconstructions and comparative analyses of Kickxellomycotina fungi.</title>
        <authorList>
            <person name="Reynolds N.K."/>
            <person name="Stajich J.E."/>
            <person name="Barry K."/>
            <person name="Grigoriev I.V."/>
            <person name="Crous P."/>
            <person name="Smith M.E."/>
        </authorList>
    </citation>
    <scope>NUCLEOTIDE SEQUENCE</scope>
    <source>
        <strain evidence="5">NRRL 1565</strain>
    </source>
</reference>
<feature type="repeat" description="WD" evidence="3">
    <location>
        <begin position="573"/>
        <end position="598"/>
    </location>
</feature>
<keyword evidence="1 3" id="KW-0853">WD repeat</keyword>
<feature type="region of interest" description="Disordered" evidence="4">
    <location>
        <begin position="227"/>
        <end position="246"/>
    </location>
</feature>
<dbReference type="EMBL" id="JANBUO010000287">
    <property type="protein sequence ID" value="KAJ2805452.1"/>
    <property type="molecule type" value="Genomic_DNA"/>
</dbReference>
<evidence type="ECO:0000256" key="2">
    <source>
        <dbReference type="ARBA" id="ARBA00022737"/>
    </source>
</evidence>
<organism evidence="5 6">
    <name type="scientific">Coemansia guatemalensis</name>
    <dbReference type="NCBI Taxonomy" id="2761395"/>
    <lineage>
        <taxon>Eukaryota</taxon>
        <taxon>Fungi</taxon>
        <taxon>Fungi incertae sedis</taxon>
        <taxon>Zoopagomycota</taxon>
        <taxon>Kickxellomycotina</taxon>
        <taxon>Kickxellomycetes</taxon>
        <taxon>Kickxellales</taxon>
        <taxon>Kickxellaceae</taxon>
        <taxon>Coemansia</taxon>
    </lineage>
</organism>
<feature type="non-terminal residue" evidence="5">
    <location>
        <position position="926"/>
    </location>
</feature>
<dbReference type="GO" id="GO:0005737">
    <property type="term" value="C:cytoplasm"/>
    <property type="evidence" value="ECO:0007669"/>
    <property type="project" value="TreeGrafter"/>
</dbReference>
<gene>
    <name evidence="5" type="ORF">H4R20_002090</name>
</gene>
<dbReference type="InterPro" id="IPR015943">
    <property type="entry name" value="WD40/YVTN_repeat-like_dom_sf"/>
</dbReference>
<dbReference type="SMART" id="SM00320">
    <property type="entry name" value="WD40"/>
    <property type="match status" value="3"/>
</dbReference>
<proteinExistence type="predicted"/>
<dbReference type="Proteomes" id="UP001140094">
    <property type="component" value="Unassembled WGS sequence"/>
</dbReference>
<dbReference type="AlphaFoldDB" id="A0A9W8LTY2"/>
<dbReference type="InterPro" id="IPR036322">
    <property type="entry name" value="WD40_repeat_dom_sf"/>
</dbReference>
<dbReference type="OrthoDB" id="338622at2759"/>
<accession>A0A9W8LTY2</accession>
<dbReference type="PROSITE" id="PS50082">
    <property type="entry name" value="WD_REPEATS_2"/>
    <property type="match status" value="1"/>
</dbReference>
<name>A0A9W8LTY2_9FUNG</name>
<evidence type="ECO:0000256" key="3">
    <source>
        <dbReference type="PROSITE-ProRule" id="PRU00221"/>
    </source>
</evidence>
<protein>
    <recommendedName>
        <fullName evidence="7">WD40 repeat-like protein</fullName>
    </recommendedName>
</protein>
<keyword evidence="6" id="KW-1185">Reference proteome</keyword>
<keyword evidence="2" id="KW-0677">Repeat</keyword>
<sequence length="926" mass="100470">MSSLNVKLVAWNATVNPTRTQVTATVAYSDGVACGHSNGAIWLYDFESNASDDASGLSSLQLRPKCLLSAHQSRIVLLKLAEISSPLVEGHEPTIISVSEDGDVVIWSALDGRCISRIRTPLQGIRPTTLSLQTIDHQPPCEDLLFVSGDGGIAYVLSYPSLELAYEWQLPHSEWITTLTVRKRQDHFRSELITCTTDGVVRIWSYDEFALAQQDVFSRAASPVQTRATTRESSAVPETAEGTPNELDADLAREGGKLTIFNLDAQFAALGEEHAMVQLLVNPFKEDEFLAISPKVARLFASRDGELHELLRWHAQRTIDSTFAGGGFLEKSDVVLWDSAGTIFSVCTLFSVDGGSAGMHTARALHADQIKGPALCVSGFSSVPHLSPDSALARLADRTTESRINVVVSYASGRNSHMLSVVVPVPLSSVSGSANRPHQCPEDAKSGPRNWLGTAVPFDMNTLWGKWLEEVKMERGISSALVTNAGDVVVVGYCDGAINITSPAQLIDGLFGGDDATEGDRVTIELHGHTAAVTALYEWQSFADSITAEVHAHSSPRISGQNSAKSARKHKAGGLLISASKDLTMRIWNMDTGECLYVLPAQSSPVVAIHSMSPTQTMAWKESARYRTLGEVLGSLVLAVESDGSTALVSVSSLERLHVTPPYHELPVRIALCRDSGDLELQYANDLRRQISLSHLLRAGSGGGGGEQEQYPECIINLAQPEMALYQAPSNINGGNVCDGHGWISVKMISQNGHCQRWPSGGALACVVDIDIGRLQTAVSKVVADESTAKDMQRLVRRSDVRGSLQLLSRLCTWGVSKELDAAKREFGLRPSHSNITLSMSNNVCETNTMLFPNHSDRCASWCMSRVFNAQRMLAILVLARGALHGNERKAVEVINFYVGRLPAHVGQRFKPLSLLTLAQYWQSSN</sequence>
<dbReference type="PANTHER" id="PTHR44099:SF4">
    <property type="entry name" value="RABCONNECTIN-3B, ISOFORM A"/>
    <property type="match status" value="1"/>
</dbReference>
<dbReference type="InterPro" id="IPR019775">
    <property type="entry name" value="WD40_repeat_CS"/>
</dbReference>
<evidence type="ECO:0000256" key="4">
    <source>
        <dbReference type="SAM" id="MobiDB-lite"/>
    </source>
</evidence>
<dbReference type="InterPro" id="IPR049916">
    <property type="entry name" value="WDR72-like"/>
</dbReference>